<dbReference type="Pfam" id="PF05899">
    <property type="entry name" value="Cupin_3"/>
    <property type="match status" value="1"/>
</dbReference>
<dbReference type="RefSeq" id="WP_237442909.1">
    <property type="nucleotide sequence ID" value="NZ_CAKLPX010000001.1"/>
</dbReference>
<dbReference type="Gene3D" id="2.60.120.10">
    <property type="entry name" value="Jelly Rolls"/>
    <property type="match status" value="1"/>
</dbReference>
<sequence>MSTQSIVDINEQAVTSISYHADEHKRVEGNPKQTLWDIYNDPSEQFGTGIWQAEKGCWKVSYSEFEYCHILEGHSVIIDGDGSEKHIKAGDHFVIPAGFEGQWQVIEPTKKIYVIYDQK</sequence>
<keyword evidence="3" id="KW-1185">Reference proteome</keyword>
<reference evidence="2" key="1">
    <citation type="submission" date="2021-12" db="EMBL/GenBank/DDBJ databases">
        <authorList>
            <person name="Rodrigo-Torres L."/>
            <person name="Arahal R. D."/>
            <person name="Lucena T."/>
        </authorList>
    </citation>
    <scope>NUCLEOTIDE SEQUENCE</scope>
    <source>
        <strain evidence="2">CECT 8267</strain>
    </source>
</reference>
<name>A0ABN8ECZ0_9GAMM</name>
<gene>
    <name evidence="2" type="ORF">SIN8267_00315</name>
</gene>
<dbReference type="EMBL" id="CAKLPX010000001">
    <property type="protein sequence ID" value="CAH0990223.1"/>
    <property type="molecule type" value="Genomic_DNA"/>
</dbReference>
<dbReference type="PANTHER" id="PTHR40943:SF2">
    <property type="entry name" value="(S)-UREIDOGLYCINE AMINOHYDROLASE CUPIN DOMAIN-CONTAINING PROTEIN"/>
    <property type="match status" value="1"/>
</dbReference>
<dbReference type="Proteomes" id="UP000838100">
    <property type="component" value="Unassembled WGS sequence"/>
</dbReference>
<dbReference type="InterPro" id="IPR008579">
    <property type="entry name" value="UGlyAH_Cupin_dom"/>
</dbReference>
<evidence type="ECO:0000313" key="3">
    <source>
        <dbReference type="Proteomes" id="UP000838100"/>
    </source>
</evidence>
<dbReference type="InterPro" id="IPR011051">
    <property type="entry name" value="RmlC_Cupin_sf"/>
</dbReference>
<dbReference type="SUPFAM" id="SSF51182">
    <property type="entry name" value="RmlC-like cupins"/>
    <property type="match status" value="1"/>
</dbReference>
<dbReference type="CDD" id="cd02227">
    <property type="entry name" value="cupin_TM1112-like"/>
    <property type="match status" value="1"/>
</dbReference>
<evidence type="ECO:0000313" key="2">
    <source>
        <dbReference type="EMBL" id="CAH0990223.1"/>
    </source>
</evidence>
<protein>
    <recommendedName>
        <fullName evidence="1">(S)-ureidoglycine aminohydrolase cupin domain-containing protein</fullName>
    </recommendedName>
</protein>
<dbReference type="InterPro" id="IPR014710">
    <property type="entry name" value="RmlC-like_jellyroll"/>
</dbReference>
<evidence type="ECO:0000259" key="1">
    <source>
        <dbReference type="Pfam" id="PF05899"/>
    </source>
</evidence>
<comment type="caution">
    <text evidence="2">The sequence shown here is derived from an EMBL/GenBank/DDBJ whole genome shotgun (WGS) entry which is preliminary data.</text>
</comment>
<feature type="domain" description="(S)-ureidoglycine aminohydrolase cupin" evidence="1">
    <location>
        <begin position="42"/>
        <end position="113"/>
    </location>
</feature>
<accession>A0ABN8ECZ0</accession>
<dbReference type="PANTHER" id="PTHR40943">
    <property type="entry name" value="CYTOPLASMIC PROTEIN-RELATED"/>
    <property type="match status" value="1"/>
</dbReference>
<organism evidence="2 3">
    <name type="scientific">Sinobacterium norvegicum</name>
    <dbReference type="NCBI Taxonomy" id="1641715"/>
    <lineage>
        <taxon>Bacteria</taxon>
        <taxon>Pseudomonadati</taxon>
        <taxon>Pseudomonadota</taxon>
        <taxon>Gammaproteobacteria</taxon>
        <taxon>Cellvibrionales</taxon>
        <taxon>Spongiibacteraceae</taxon>
        <taxon>Sinobacterium</taxon>
    </lineage>
</organism>
<proteinExistence type="predicted"/>